<evidence type="ECO:0000313" key="2">
    <source>
        <dbReference type="EMBL" id="KAG7378930.1"/>
    </source>
</evidence>
<name>A0A8T1VFB2_9STRA</name>
<protein>
    <submittedName>
        <fullName evidence="2">Uncharacterized protein</fullName>
    </submittedName>
</protein>
<comment type="caution">
    <text evidence="2">The sequence shown here is derived from an EMBL/GenBank/DDBJ whole genome shotgun (WGS) entry which is preliminary data.</text>
</comment>
<keyword evidence="3" id="KW-1185">Reference proteome</keyword>
<organism evidence="2 3">
    <name type="scientific">Phytophthora pseudosyringae</name>
    <dbReference type="NCBI Taxonomy" id="221518"/>
    <lineage>
        <taxon>Eukaryota</taxon>
        <taxon>Sar</taxon>
        <taxon>Stramenopiles</taxon>
        <taxon>Oomycota</taxon>
        <taxon>Peronosporomycetes</taxon>
        <taxon>Peronosporales</taxon>
        <taxon>Peronosporaceae</taxon>
        <taxon>Phytophthora</taxon>
    </lineage>
</organism>
<dbReference type="Proteomes" id="UP000694044">
    <property type="component" value="Unassembled WGS sequence"/>
</dbReference>
<reference evidence="2" key="1">
    <citation type="submission" date="2021-02" db="EMBL/GenBank/DDBJ databases">
        <authorList>
            <person name="Palmer J.M."/>
        </authorList>
    </citation>
    <scope>NUCLEOTIDE SEQUENCE</scope>
    <source>
        <strain evidence="2">SCRP734</strain>
    </source>
</reference>
<dbReference type="AlphaFoldDB" id="A0A8T1VFB2"/>
<sequence length="123" mass="13523">MLQEAGGDAEGPSLCGAEPGRCCGECVQLQGRRCHVCRRGQEEAAQAQEKHVESFDFGSLGPPPPCATLCRQKATDCTAARERKRADLLGREPEPHTQSRVLRRLSTPRADHYPLMRWGLPGE</sequence>
<proteinExistence type="predicted"/>
<accession>A0A8T1VFB2</accession>
<dbReference type="EMBL" id="JAGDFM010000385">
    <property type="protein sequence ID" value="KAG7378930.1"/>
    <property type="molecule type" value="Genomic_DNA"/>
</dbReference>
<evidence type="ECO:0000313" key="3">
    <source>
        <dbReference type="Proteomes" id="UP000694044"/>
    </source>
</evidence>
<evidence type="ECO:0000256" key="1">
    <source>
        <dbReference type="SAM" id="MobiDB-lite"/>
    </source>
</evidence>
<dbReference type="OrthoDB" id="115802at2759"/>
<feature type="compositionally biased region" description="Basic and acidic residues" evidence="1">
    <location>
        <begin position="84"/>
        <end position="97"/>
    </location>
</feature>
<gene>
    <name evidence="2" type="ORF">PHYPSEUDO_009292</name>
</gene>
<feature type="region of interest" description="Disordered" evidence="1">
    <location>
        <begin position="84"/>
        <end position="107"/>
    </location>
</feature>